<dbReference type="AlphaFoldDB" id="A0A8J3B8Q1"/>
<keyword evidence="5" id="KW-1003">Cell membrane</keyword>
<keyword evidence="21" id="KW-1185">Reference proteome</keyword>
<dbReference type="EMBL" id="BMQB01000003">
    <property type="protein sequence ID" value="GGJ88115.1"/>
    <property type="molecule type" value="Genomic_DNA"/>
</dbReference>
<keyword evidence="8 18" id="KW-1133">Transmembrane helix</keyword>
<comment type="similarity">
    <text evidence="2">Belongs to the OXA1/ALB3/YidC family. Type 1 subfamily.</text>
</comment>
<keyword evidence="7" id="KW-0653">Protein transport</keyword>
<accession>A0A8J3B8Q1</accession>
<evidence type="ECO:0000256" key="13">
    <source>
        <dbReference type="ARBA" id="ARBA00031538"/>
    </source>
</evidence>
<evidence type="ECO:0000256" key="12">
    <source>
        <dbReference type="ARBA" id="ARBA00026028"/>
    </source>
</evidence>
<proteinExistence type="inferred from homology"/>
<evidence type="ECO:0000256" key="15">
    <source>
        <dbReference type="ARBA" id="ARBA00033342"/>
    </source>
</evidence>
<evidence type="ECO:0000313" key="21">
    <source>
        <dbReference type="Proteomes" id="UP000649739"/>
    </source>
</evidence>
<evidence type="ECO:0000256" key="18">
    <source>
        <dbReference type="SAM" id="Phobius"/>
    </source>
</evidence>
<evidence type="ECO:0000256" key="3">
    <source>
        <dbReference type="ARBA" id="ARBA00015325"/>
    </source>
</evidence>
<keyword evidence="10" id="KW-0143">Chaperone</keyword>
<evidence type="ECO:0000256" key="4">
    <source>
        <dbReference type="ARBA" id="ARBA00022448"/>
    </source>
</evidence>
<evidence type="ECO:0000256" key="11">
    <source>
        <dbReference type="ARBA" id="ARBA00025034"/>
    </source>
</evidence>
<evidence type="ECO:0000256" key="6">
    <source>
        <dbReference type="ARBA" id="ARBA00022692"/>
    </source>
</evidence>
<evidence type="ECO:0000256" key="17">
    <source>
        <dbReference type="SAM" id="MobiDB-lite"/>
    </source>
</evidence>
<dbReference type="CDD" id="cd20070">
    <property type="entry name" value="5TM_YidC_Alb3"/>
    <property type="match status" value="1"/>
</dbReference>
<comment type="caution">
    <text evidence="20">The sequence shown here is derived from an EMBL/GenBank/DDBJ whole genome shotgun (WGS) entry which is preliminary data.</text>
</comment>
<comment type="subunit">
    <text evidence="12">Interacts with the Sec translocase complex via SecD. Specifically interacts with transmembrane segments of nascent integral membrane proteins during membrane integration.</text>
</comment>
<feature type="transmembrane region" description="Helical" evidence="18">
    <location>
        <begin position="32"/>
        <end position="52"/>
    </location>
</feature>
<name>A0A8J3B8Q1_9ACTN</name>
<dbReference type="PANTHER" id="PTHR12428:SF65">
    <property type="entry name" value="CYTOCHROME C OXIDASE ASSEMBLY PROTEIN COX18, MITOCHONDRIAL"/>
    <property type="match status" value="1"/>
</dbReference>
<sequence length="303" mass="33374">MSLDWLYTAISWILLSWHSVWNAVGLGNNGAWILAIVFVVVTLRVILFPLFMKSIKSQRAVQALAPKVTELREKHKDDPQKLQQEVMALYRTEKANPLGGCLPMLIQAPVFLALFHVLRFLDPTKSDVKFKTLYGWSLDQFEHAVQARLFGAPIAAKFGSTVSDLAVMNANALTVKLVAGVLVALMIATTYLTTKQMILKTGWAAEPQQRMIQKIMLYGFPASLLISGAIFPIGVIIYWVVQNIFSLAQQQWVLRKYPPLNVNAKGEVVAGAKAPPSESAKALAPKPGARPANPKKGTAKRKG</sequence>
<dbReference type="Pfam" id="PF02096">
    <property type="entry name" value="60KD_IMP"/>
    <property type="match status" value="1"/>
</dbReference>
<reference evidence="20" key="1">
    <citation type="journal article" date="2014" name="Int. J. Syst. Evol. Microbiol.">
        <title>Complete genome sequence of Corynebacterium casei LMG S-19264T (=DSM 44701T), isolated from a smear-ripened cheese.</title>
        <authorList>
            <consortium name="US DOE Joint Genome Institute (JGI-PGF)"/>
            <person name="Walter F."/>
            <person name="Albersmeier A."/>
            <person name="Kalinowski J."/>
            <person name="Ruckert C."/>
        </authorList>
    </citation>
    <scope>NUCLEOTIDE SEQUENCE</scope>
    <source>
        <strain evidence="20">JCM 3090</strain>
    </source>
</reference>
<dbReference type="RefSeq" id="WP_189169538.1">
    <property type="nucleotide sequence ID" value="NZ_BMQB01000003.1"/>
</dbReference>
<evidence type="ECO:0000256" key="9">
    <source>
        <dbReference type="ARBA" id="ARBA00023136"/>
    </source>
</evidence>
<evidence type="ECO:0000256" key="8">
    <source>
        <dbReference type="ARBA" id="ARBA00022989"/>
    </source>
</evidence>
<feature type="transmembrane region" description="Helical" evidence="18">
    <location>
        <begin position="215"/>
        <end position="241"/>
    </location>
</feature>
<evidence type="ECO:0000256" key="10">
    <source>
        <dbReference type="ARBA" id="ARBA00023186"/>
    </source>
</evidence>
<evidence type="ECO:0000313" key="20">
    <source>
        <dbReference type="EMBL" id="GGJ88115.1"/>
    </source>
</evidence>
<gene>
    <name evidence="20" type="ORF">GCM10010123_17140</name>
</gene>
<keyword evidence="6 16" id="KW-0812">Transmembrane</keyword>
<dbReference type="GO" id="GO:0005886">
    <property type="term" value="C:plasma membrane"/>
    <property type="evidence" value="ECO:0007669"/>
    <property type="project" value="UniProtKB-SubCell"/>
</dbReference>
<feature type="region of interest" description="Disordered" evidence="17">
    <location>
        <begin position="272"/>
        <end position="303"/>
    </location>
</feature>
<comment type="subcellular location">
    <subcellularLocation>
        <location evidence="1">Cell membrane</location>
        <topology evidence="1">Multi-pass membrane protein</topology>
    </subcellularLocation>
    <subcellularLocation>
        <location evidence="16">Membrane</location>
        <topology evidence="16">Multi-pass membrane protein</topology>
    </subcellularLocation>
</comment>
<protein>
    <recommendedName>
        <fullName evidence="3">Membrane protein insertase YidC</fullName>
    </recommendedName>
    <alternativeName>
        <fullName evidence="15">Foldase YidC</fullName>
    </alternativeName>
    <alternativeName>
        <fullName evidence="14">Membrane integrase YidC</fullName>
    </alternativeName>
    <alternativeName>
        <fullName evidence="13">Membrane protein YidC</fullName>
    </alternativeName>
</protein>
<evidence type="ECO:0000259" key="19">
    <source>
        <dbReference type="Pfam" id="PF02096"/>
    </source>
</evidence>
<evidence type="ECO:0000256" key="14">
    <source>
        <dbReference type="ARBA" id="ARBA00033245"/>
    </source>
</evidence>
<dbReference type="InterPro" id="IPR001708">
    <property type="entry name" value="YidC/ALB3/OXA1/COX18"/>
</dbReference>
<organism evidence="20 21">
    <name type="scientific">Pilimelia anulata</name>
    <dbReference type="NCBI Taxonomy" id="53371"/>
    <lineage>
        <taxon>Bacteria</taxon>
        <taxon>Bacillati</taxon>
        <taxon>Actinomycetota</taxon>
        <taxon>Actinomycetes</taxon>
        <taxon>Micromonosporales</taxon>
        <taxon>Micromonosporaceae</taxon>
        <taxon>Pilimelia</taxon>
    </lineage>
</organism>
<dbReference type="GO" id="GO:0032977">
    <property type="term" value="F:membrane insertase activity"/>
    <property type="evidence" value="ECO:0007669"/>
    <property type="project" value="InterPro"/>
</dbReference>
<dbReference type="InterPro" id="IPR047196">
    <property type="entry name" value="YidC_ALB_C"/>
</dbReference>
<dbReference type="InterPro" id="IPR028055">
    <property type="entry name" value="YidC/Oxa/ALB_C"/>
</dbReference>
<evidence type="ECO:0000256" key="16">
    <source>
        <dbReference type="RuleBase" id="RU003945"/>
    </source>
</evidence>
<evidence type="ECO:0000256" key="1">
    <source>
        <dbReference type="ARBA" id="ARBA00004651"/>
    </source>
</evidence>
<evidence type="ECO:0000256" key="2">
    <source>
        <dbReference type="ARBA" id="ARBA00010527"/>
    </source>
</evidence>
<dbReference type="Proteomes" id="UP000649739">
    <property type="component" value="Unassembled WGS sequence"/>
</dbReference>
<feature type="transmembrane region" description="Helical" evidence="18">
    <location>
        <begin position="173"/>
        <end position="194"/>
    </location>
</feature>
<feature type="domain" description="Membrane insertase YidC/Oxa/ALB C-terminal" evidence="19">
    <location>
        <begin position="32"/>
        <end position="253"/>
    </location>
</feature>
<keyword evidence="4" id="KW-0813">Transport</keyword>
<comment type="function">
    <text evidence="11">Required for the insertion and/or proper folding and/or complex formation of integral membrane proteins into the membrane. Involved in integration of membrane proteins that insert both dependently and independently of the Sec translocase complex, as well as at least some lipoproteins. Aids folding of multispanning membrane proteins.</text>
</comment>
<dbReference type="GO" id="GO:0051205">
    <property type="term" value="P:protein insertion into membrane"/>
    <property type="evidence" value="ECO:0007669"/>
    <property type="project" value="TreeGrafter"/>
</dbReference>
<dbReference type="NCBIfam" id="TIGR03592">
    <property type="entry name" value="yidC_oxa1_cterm"/>
    <property type="match status" value="1"/>
</dbReference>
<evidence type="ECO:0000256" key="5">
    <source>
        <dbReference type="ARBA" id="ARBA00022475"/>
    </source>
</evidence>
<keyword evidence="9 18" id="KW-0472">Membrane</keyword>
<evidence type="ECO:0000256" key="7">
    <source>
        <dbReference type="ARBA" id="ARBA00022927"/>
    </source>
</evidence>
<dbReference type="GO" id="GO:0015031">
    <property type="term" value="P:protein transport"/>
    <property type="evidence" value="ECO:0007669"/>
    <property type="project" value="UniProtKB-KW"/>
</dbReference>
<reference evidence="20" key="2">
    <citation type="submission" date="2020-09" db="EMBL/GenBank/DDBJ databases">
        <authorList>
            <person name="Sun Q."/>
            <person name="Ohkuma M."/>
        </authorList>
    </citation>
    <scope>NUCLEOTIDE SEQUENCE</scope>
    <source>
        <strain evidence="20">JCM 3090</strain>
    </source>
</reference>
<dbReference type="PANTHER" id="PTHR12428">
    <property type="entry name" value="OXA1"/>
    <property type="match status" value="1"/>
</dbReference>
<feature type="transmembrane region" description="Helical" evidence="18">
    <location>
        <begin position="97"/>
        <end position="118"/>
    </location>
</feature>